<evidence type="ECO:0000256" key="4">
    <source>
        <dbReference type="ARBA" id="ARBA00023136"/>
    </source>
</evidence>
<reference evidence="8" key="1">
    <citation type="submission" date="2016-06" db="EMBL/GenBank/DDBJ databases">
        <title>Parallel loss of symbiosis genes in relatives of nitrogen-fixing non-legume Parasponia.</title>
        <authorList>
            <person name="Van Velzen R."/>
            <person name="Holmer R."/>
            <person name="Bu F."/>
            <person name="Rutten L."/>
            <person name="Van Zeijl A."/>
            <person name="Liu W."/>
            <person name="Santuari L."/>
            <person name="Cao Q."/>
            <person name="Sharma T."/>
            <person name="Shen D."/>
            <person name="Roswanjaya Y."/>
            <person name="Wardhani T."/>
            <person name="Kalhor M.S."/>
            <person name="Jansen J."/>
            <person name="Van den Hoogen J."/>
            <person name="Gungor B."/>
            <person name="Hartog M."/>
            <person name="Hontelez J."/>
            <person name="Verver J."/>
            <person name="Yang W.-C."/>
            <person name="Schijlen E."/>
            <person name="Repin R."/>
            <person name="Schilthuizen M."/>
            <person name="Schranz E."/>
            <person name="Heidstra R."/>
            <person name="Miyata K."/>
            <person name="Fedorova E."/>
            <person name="Kohlen W."/>
            <person name="Bisseling T."/>
            <person name="Smit S."/>
            <person name="Geurts R."/>
        </authorList>
    </citation>
    <scope>NUCLEOTIDE SEQUENCE [LARGE SCALE GENOMIC DNA]</scope>
    <source>
        <strain evidence="8">cv. WU1-14</strain>
    </source>
</reference>
<dbReference type="EMBL" id="JXTB01000452">
    <property type="protein sequence ID" value="PON39886.1"/>
    <property type="molecule type" value="Genomic_DNA"/>
</dbReference>
<name>A0A2P5ATK5_PARAD</name>
<evidence type="ECO:0000256" key="3">
    <source>
        <dbReference type="ARBA" id="ARBA00022989"/>
    </source>
</evidence>
<feature type="domain" description="Late embryogenesis abundant protein LEA-2 subgroup" evidence="6">
    <location>
        <begin position="74"/>
        <end position="174"/>
    </location>
</feature>
<gene>
    <name evidence="7" type="ORF">PanWU01x14_301430</name>
</gene>
<sequence length="190" mass="21151">MLESEKFKRSQNAKCYAYIVAFVVFQVAVILIFSLTVMRVKTPSVRLRSVQVQSLNINDNTTNPHFDMTLVAEIAIRNKNFGHFRFDNATANVTYGGVTVGDGEIVKARASARKTKRMDITLEVSSSGRLTETAKLSDDLRSGNLTLTSVARVRGKVTLMKVMKKKKTANMNCTMTVNLATRAVYDLDCE</sequence>
<dbReference type="Pfam" id="PF03168">
    <property type="entry name" value="LEA_2"/>
    <property type="match status" value="1"/>
</dbReference>
<dbReference type="SUPFAM" id="SSF117070">
    <property type="entry name" value="LEA14-like"/>
    <property type="match status" value="1"/>
</dbReference>
<dbReference type="AlphaFoldDB" id="A0A2P5ATK5"/>
<keyword evidence="3 5" id="KW-1133">Transmembrane helix</keyword>
<dbReference type="Proteomes" id="UP000237105">
    <property type="component" value="Unassembled WGS sequence"/>
</dbReference>
<dbReference type="OrthoDB" id="1894389at2759"/>
<proteinExistence type="predicted"/>
<dbReference type="PANTHER" id="PTHR31234">
    <property type="entry name" value="LATE EMBRYOGENESIS ABUNDANT (LEA) HYDROXYPROLINE-RICH GLYCOPROTEIN FAMILY"/>
    <property type="match status" value="1"/>
</dbReference>
<dbReference type="STRING" id="3476.A0A2P5ATK5"/>
<organism evidence="7 8">
    <name type="scientific">Parasponia andersonii</name>
    <name type="common">Sponia andersonii</name>
    <dbReference type="NCBI Taxonomy" id="3476"/>
    <lineage>
        <taxon>Eukaryota</taxon>
        <taxon>Viridiplantae</taxon>
        <taxon>Streptophyta</taxon>
        <taxon>Embryophyta</taxon>
        <taxon>Tracheophyta</taxon>
        <taxon>Spermatophyta</taxon>
        <taxon>Magnoliopsida</taxon>
        <taxon>eudicotyledons</taxon>
        <taxon>Gunneridae</taxon>
        <taxon>Pentapetalae</taxon>
        <taxon>rosids</taxon>
        <taxon>fabids</taxon>
        <taxon>Rosales</taxon>
        <taxon>Cannabaceae</taxon>
        <taxon>Parasponia</taxon>
    </lineage>
</organism>
<feature type="transmembrane region" description="Helical" evidence="5">
    <location>
        <begin position="16"/>
        <end position="38"/>
    </location>
</feature>
<accession>A0A2P5ATK5</accession>
<protein>
    <submittedName>
        <fullName evidence="7">Immunoglobulin-like fold containing protein</fullName>
    </submittedName>
</protein>
<dbReference type="InterPro" id="IPR044839">
    <property type="entry name" value="NDR1-like"/>
</dbReference>
<evidence type="ECO:0000256" key="1">
    <source>
        <dbReference type="ARBA" id="ARBA00004167"/>
    </source>
</evidence>
<evidence type="ECO:0000256" key="2">
    <source>
        <dbReference type="ARBA" id="ARBA00022692"/>
    </source>
</evidence>
<keyword evidence="8" id="KW-1185">Reference proteome</keyword>
<dbReference type="InterPro" id="IPR004864">
    <property type="entry name" value="LEA_2"/>
</dbReference>
<dbReference type="GO" id="GO:0098542">
    <property type="term" value="P:defense response to other organism"/>
    <property type="evidence" value="ECO:0007669"/>
    <property type="project" value="InterPro"/>
</dbReference>
<keyword evidence="2 5" id="KW-0812">Transmembrane</keyword>
<evidence type="ECO:0000313" key="8">
    <source>
        <dbReference type="Proteomes" id="UP000237105"/>
    </source>
</evidence>
<evidence type="ECO:0000259" key="6">
    <source>
        <dbReference type="Pfam" id="PF03168"/>
    </source>
</evidence>
<dbReference type="PANTHER" id="PTHR31234:SF38">
    <property type="entry name" value="LATE EMBRYOGENESIS ABUNDANT PROTEIN LEA-2 SUBGROUP DOMAIN-CONTAINING PROTEIN"/>
    <property type="match status" value="1"/>
</dbReference>
<comment type="subcellular location">
    <subcellularLocation>
        <location evidence="1">Membrane</location>
        <topology evidence="1">Single-pass membrane protein</topology>
    </subcellularLocation>
</comment>
<dbReference type="GO" id="GO:0005886">
    <property type="term" value="C:plasma membrane"/>
    <property type="evidence" value="ECO:0007669"/>
    <property type="project" value="TreeGrafter"/>
</dbReference>
<comment type="caution">
    <text evidence="7">The sequence shown here is derived from an EMBL/GenBank/DDBJ whole genome shotgun (WGS) entry which is preliminary data.</text>
</comment>
<evidence type="ECO:0000313" key="7">
    <source>
        <dbReference type="EMBL" id="PON39886.1"/>
    </source>
</evidence>
<keyword evidence="4 5" id="KW-0472">Membrane</keyword>
<evidence type="ECO:0000256" key="5">
    <source>
        <dbReference type="SAM" id="Phobius"/>
    </source>
</evidence>
<dbReference type="Gene3D" id="2.60.40.1820">
    <property type="match status" value="1"/>
</dbReference>